<dbReference type="InterPro" id="IPR011701">
    <property type="entry name" value="MFS"/>
</dbReference>
<feature type="transmembrane region" description="Helical" evidence="4">
    <location>
        <begin position="154"/>
        <end position="177"/>
    </location>
</feature>
<keyword evidence="1 4" id="KW-0812">Transmembrane</keyword>
<dbReference type="OrthoDB" id="8046314at2"/>
<evidence type="ECO:0000256" key="2">
    <source>
        <dbReference type="ARBA" id="ARBA00022989"/>
    </source>
</evidence>
<dbReference type="InterPro" id="IPR036259">
    <property type="entry name" value="MFS_trans_sf"/>
</dbReference>
<feature type="transmembrane region" description="Helical" evidence="4">
    <location>
        <begin position="91"/>
        <end position="115"/>
    </location>
</feature>
<evidence type="ECO:0000256" key="1">
    <source>
        <dbReference type="ARBA" id="ARBA00022692"/>
    </source>
</evidence>
<feature type="transmembrane region" description="Helical" evidence="4">
    <location>
        <begin position="327"/>
        <end position="348"/>
    </location>
</feature>
<name>A0A0A2SU06_9GAMM</name>
<dbReference type="Proteomes" id="UP000054422">
    <property type="component" value="Unassembled WGS sequence"/>
</dbReference>
<keyword evidence="6" id="KW-1185">Reference proteome</keyword>
<feature type="transmembrane region" description="Helical" evidence="4">
    <location>
        <begin position="288"/>
        <end position="315"/>
    </location>
</feature>
<dbReference type="EMBL" id="JNCF01000003">
    <property type="protein sequence ID" value="KGP64242.1"/>
    <property type="molecule type" value="Genomic_DNA"/>
</dbReference>
<feature type="transmembrane region" description="Helical" evidence="4">
    <location>
        <begin position="207"/>
        <end position="228"/>
    </location>
</feature>
<feature type="transmembrane region" description="Helical" evidence="4">
    <location>
        <begin position="5"/>
        <end position="29"/>
    </location>
</feature>
<evidence type="ECO:0008006" key="7">
    <source>
        <dbReference type="Google" id="ProtNLM"/>
    </source>
</evidence>
<dbReference type="InterPro" id="IPR052714">
    <property type="entry name" value="MFS_Exporter"/>
</dbReference>
<dbReference type="STRING" id="1498499.EP47_04095"/>
<feature type="transmembrane region" description="Helical" evidence="4">
    <location>
        <begin position="127"/>
        <end position="148"/>
    </location>
</feature>
<reference evidence="5 6" key="1">
    <citation type="submission" date="2014-05" db="EMBL/GenBank/DDBJ databases">
        <authorList>
            <person name="Rizzardi K."/>
            <person name="Winiecka-Krusnell J."/>
            <person name="Ramliden M."/>
            <person name="Alm E."/>
            <person name="Andersson S."/>
            <person name="Byfors S."/>
        </authorList>
    </citation>
    <scope>NUCLEOTIDE SEQUENCE [LARGE SCALE GENOMIC DNA]</scope>
    <source>
        <strain evidence="5 6">LEGN</strain>
    </source>
</reference>
<dbReference type="AlphaFoldDB" id="A0A0A2SU06"/>
<dbReference type="Gene3D" id="1.20.1250.20">
    <property type="entry name" value="MFS general substrate transporter like domains"/>
    <property type="match status" value="1"/>
</dbReference>
<dbReference type="PANTHER" id="PTHR23531">
    <property type="entry name" value="QUINOLENE RESISTANCE PROTEIN NORA"/>
    <property type="match status" value="1"/>
</dbReference>
<dbReference type="Pfam" id="PF07690">
    <property type="entry name" value="MFS_1"/>
    <property type="match status" value="1"/>
</dbReference>
<evidence type="ECO:0000313" key="5">
    <source>
        <dbReference type="EMBL" id="KGP64242.1"/>
    </source>
</evidence>
<feature type="transmembrane region" description="Helical" evidence="4">
    <location>
        <begin position="62"/>
        <end position="85"/>
    </location>
</feature>
<organism evidence="5 6">
    <name type="scientific">Legionella norrlandica</name>
    <dbReference type="NCBI Taxonomy" id="1498499"/>
    <lineage>
        <taxon>Bacteria</taxon>
        <taxon>Pseudomonadati</taxon>
        <taxon>Pseudomonadota</taxon>
        <taxon>Gammaproteobacteria</taxon>
        <taxon>Legionellales</taxon>
        <taxon>Legionellaceae</taxon>
        <taxon>Legionella</taxon>
    </lineage>
</organism>
<dbReference type="GO" id="GO:0022857">
    <property type="term" value="F:transmembrane transporter activity"/>
    <property type="evidence" value="ECO:0007669"/>
    <property type="project" value="InterPro"/>
</dbReference>
<feature type="transmembrane region" description="Helical" evidence="4">
    <location>
        <begin position="35"/>
        <end position="55"/>
    </location>
</feature>
<comment type="caution">
    <text evidence="5">The sequence shown here is derived from an EMBL/GenBank/DDBJ whole genome shotgun (WGS) entry which is preliminary data.</text>
</comment>
<feature type="transmembrane region" description="Helical" evidence="4">
    <location>
        <begin position="234"/>
        <end position="253"/>
    </location>
</feature>
<keyword evidence="2 4" id="KW-1133">Transmembrane helix</keyword>
<dbReference type="PANTHER" id="PTHR23531:SF1">
    <property type="entry name" value="QUINOLENE RESISTANCE PROTEIN NORA"/>
    <property type="match status" value="1"/>
</dbReference>
<keyword evidence="3 4" id="KW-0472">Membrane</keyword>
<proteinExistence type="predicted"/>
<feature type="transmembrane region" description="Helical" evidence="4">
    <location>
        <begin position="354"/>
        <end position="373"/>
    </location>
</feature>
<evidence type="ECO:0000256" key="4">
    <source>
        <dbReference type="SAM" id="Phobius"/>
    </source>
</evidence>
<dbReference type="SUPFAM" id="SSF103473">
    <property type="entry name" value="MFS general substrate transporter"/>
    <property type="match status" value="1"/>
</dbReference>
<protein>
    <recommendedName>
        <fullName evidence="7">MFS transporter</fullName>
    </recommendedName>
</protein>
<evidence type="ECO:0000256" key="3">
    <source>
        <dbReference type="ARBA" id="ARBA00023136"/>
    </source>
</evidence>
<dbReference type="RefSeq" id="WP_035886926.1">
    <property type="nucleotide sequence ID" value="NZ_JNCF01000003.1"/>
</dbReference>
<gene>
    <name evidence="5" type="ORF">EP47_04095</name>
</gene>
<evidence type="ECO:0000313" key="6">
    <source>
        <dbReference type="Proteomes" id="UP000054422"/>
    </source>
</evidence>
<accession>A0A0A2SU06</accession>
<feature type="transmembrane region" description="Helical" evidence="4">
    <location>
        <begin position="265"/>
        <end position="282"/>
    </location>
</feature>
<sequence>MFITFFYIGGLLVSILYGSAYLLTAYMRILSGGELNMGNFMLLMGIGTLTSVGYLNRKLLRYFSALGNTIIGTACYSVGLVLLGMVHNVSYTYTIAILMGLGWGLIYTASIMALNTNISVARRKHHYSYYAATNALGAGMAPVIFHFLESYGIGLLQFYFSAGLYAGFIAVFCFIIAENFARREQAQHHQYILPTQKTRLGVIERNAVFMAFLSACIFSTLTFFQISFAEIYHLNYAIFFALITLALILSRLALAHLISVYNNTLFYLSLMMLGSIIMFLFIDTHFSIYIISAILFGISYGLVFPLIQTLAVAYSHESLHPSIITKFVFAYFIGIFCFPIAGASILVYLDPRMILILLAMLALTYSAIATKTLRMARASLIIG</sequence>